<reference evidence="5" key="1">
    <citation type="submission" date="2020-05" db="EMBL/GenBank/DDBJ databases">
        <authorList>
            <person name="Chiriac C."/>
            <person name="Salcher M."/>
            <person name="Ghai R."/>
            <person name="Kavagutti S V."/>
        </authorList>
    </citation>
    <scope>NUCLEOTIDE SEQUENCE</scope>
</reference>
<dbReference type="InterPro" id="IPR029062">
    <property type="entry name" value="Class_I_gatase-like"/>
</dbReference>
<dbReference type="SUPFAM" id="SSF52317">
    <property type="entry name" value="Class I glutamine amidotransferase-like"/>
    <property type="match status" value="1"/>
</dbReference>
<evidence type="ECO:0000256" key="2">
    <source>
        <dbReference type="ARBA" id="ARBA00023239"/>
    </source>
</evidence>
<evidence type="ECO:0000313" key="5">
    <source>
        <dbReference type="EMBL" id="CAB4582622.1"/>
    </source>
</evidence>
<proteinExistence type="inferred from homology"/>
<keyword evidence="1" id="KW-0346">Stress response</keyword>
<dbReference type="PANTHER" id="PTHR48094">
    <property type="entry name" value="PROTEIN/NUCLEIC ACID DEGLYCASE DJ-1-RELATED"/>
    <property type="match status" value="1"/>
</dbReference>
<evidence type="ECO:0000259" key="4">
    <source>
        <dbReference type="Pfam" id="PF01965"/>
    </source>
</evidence>
<name>A0A6J6F1F5_9ZZZZ</name>
<dbReference type="InterPro" id="IPR050325">
    <property type="entry name" value="Prot/Nucl_acid_deglycase"/>
</dbReference>
<sequence>MTSVLMIMTNNHRLGNTNVPSGAWAEEIAAPLEVFDRAGFSVTLASPQGGPVPIDPMSLLDVYRSPVVDAFLASPQRRTDLDHTVRVAELDATSFDALFIVGGFGVMWDLVGDATVLAEVARAAEAGLPIAAVCHGPAVLANVRVGAESLMRGRRATGFSNAEEEAVSNGAVYPATVENALRSAGADYTADGGIFGPSVVVDGKILTGQNPASSAALADALVEVLV</sequence>
<dbReference type="GO" id="GO:0019172">
    <property type="term" value="F:glyoxalase III activity"/>
    <property type="evidence" value="ECO:0007669"/>
    <property type="project" value="TreeGrafter"/>
</dbReference>
<dbReference type="PANTHER" id="PTHR48094:SF11">
    <property type="entry name" value="GLUTATHIONE-INDEPENDENT GLYOXALASE HSP31-RELATED"/>
    <property type="match status" value="1"/>
</dbReference>
<dbReference type="AlphaFoldDB" id="A0A6J6F1F5"/>
<dbReference type="InterPro" id="IPR002818">
    <property type="entry name" value="DJ-1/PfpI"/>
</dbReference>
<organism evidence="5">
    <name type="scientific">freshwater metagenome</name>
    <dbReference type="NCBI Taxonomy" id="449393"/>
    <lineage>
        <taxon>unclassified sequences</taxon>
        <taxon>metagenomes</taxon>
        <taxon>ecological metagenomes</taxon>
    </lineage>
</organism>
<protein>
    <submittedName>
        <fullName evidence="5">Unannotated protein</fullName>
    </submittedName>
</protein>
<dbReference type="EMBL" id="CAEZSR010000164">
    <property type="protein sequence ID" value="CAB4582622.1"/>
    <property type="molecule type" value="Genomic_DNA"/>
</dbReference>
<keyword evidence="2" id="KW-0456">Lyase</keyword>
<feature type="domain" description="DJ-1/PfpI" evidence="4">
    <location>
        <begin position="26"/>
        <end position="223"/>
    </location>
</feature>
<dbReference type="CDD" id="cd03141">
    <property type="entry name" value="GATase1_Hsp31_like"/>
    <property type="match status" value="1"/>
</dbReference>
<dbReference type="Gene3D" id="3.40.50.880">
    <property type="match status" value="1"/>
</dbReference>
<accession>A0A6J6F1F5</accession>
<dbReference type="GO" id="GO:0019243">
    <property type="term" value="P:methylglyoxal catabolic process to D-lactate via S-lactoyl-glutathione"/>
    <property type="evidence" value="ECO:0007669"/>
    <property type="project" value="TreeGrafter"/>
</dbReference>
<dbReference type="Pfam" id="PF01965">
    <property type="entry name" value="DJ-1_PfpI"/>
    <property type="match status" value="1"/>
</dbReference>
<evidence type="ECO:0000256" key="3">
    <source>
        <dbReference type="ARBA" id="ARBA00038493"/>
    </source>
</evidence>
<dbReference type="GO" id="GO:0005737">
    <property type="term" value="C:cytoplasm"/>
    <property type="evidence" value="ECO:0007669"/>
    <property type="project" value="TreeGrafter"/>
</dbReference>
<comment type="similarity">
    <text evidence="3">Belongs to the peptidase C56 family. HSP31-like subfamily.</text>
</comment>
<evidence type="ECO:0000256" key="1">
    <source>
        <dbReference type="ARBA" id="ARBA00023016"/>
    </source>
</evidence>
<gene>
    <name evidence="5" type="ORF">UFOPK1493_03192</name>
</gene>